<dbReference type="Pfam" id="PF09603">
    <property type="entry name" value="Fib_succ_major"/>
    <property type="match status" value="1"/>
</dbReference>
<evidence type="ECO:0000313" key="2">
    <source>
        <dbReference type="EMBL" id="RMZ59227.1"/>
    </source>
</evidence>
<keyword evidence="3" id="KW-1185">Reference proteome</keyword>
<sequence>MSIPISFGSISCNVSVVVTTAGNGSVVNMCMGNNIAKSWMAHNLGADTNLDPNTNVITKGLHGNYYQWGRPVPVADADTSADAIFPWDTSNSAPNTAWNSGTAYAPIKTGFDPCPSGFRIPTRAEWVSLNSNNSPSRLGTFVSDPTNFSSALVYTCGGNKMTLPAAGMRTRTNGTLQNRGSNGYYWSSDHTSNQNGATNALAYGVMFGPNTIDPQYYNYIYRSFGFSVRCISE</sequence>
<accession>A0A3M7L9H8</accession>
<name>A0A3M7L9H8_9FLAO</name>
<dbReference type="NCBIfam" id="TIGR02145">
    <property type="entry name" value="Fib_succ_major"/>
    <property type="match status" value="1"/>
</dbReference>
<evidence type="ECO:0000313" key="3">
    <source>
        <dbReference type="Proteomes" id="UP000267524"/>
    </source>
</evidence>
<dbReference type="AlphaFoldDB" id="A0A3M7L9H8"/>
<feature type="domain" description="Fibrobacter succinogenes major paralogous" evidence="1">
    <location>
        <begin position="38"/>
        <end position="231"/>
    </location>
</feature>
<proteinExistence type="predicted"/>
<dbReference type="EMBL" id="QWIV01000013">
    <property type="protein sequence ID" value="RMZ59227.1"/>
    <property type="molecule type" value="Genomic_DNA"/>
</dbReference>
<dbReference type="InterPro" id="IPR011871">
    <property type="entry name" value="Fib_succ_major"/>
</dbReference>
<organism evidence="2 3">
    <name type="scientific">Chryseobacterium nematophagum</name>
    <dbReference type="NCBI Taxonomy" id="2305228"/>
    <lineage>
        <taxon>Bacteria</taxon>
        <taxon>Pseudomonadati</taxon>
        <taxon>Bacteroidota</taxon>
        <taxon>Flavobacteriia</taxon>
        <taxon>Flavobacteriales</taxon>
        <taxon>Weeksellaceae</taxon>
        <taxon>Chryseobacterium group</taxon>
        <taxon>Chryseobacterium</taxon>
    </lineage>
</organism>
<reference evidence="2 3" key="1">
    <citation type="submission" date="2018-08" db="EMBL/GenBank/DDBJ databases">
        <title>Chryseobacterium nematophagum: a novel matrix digesting pathogen of nematodes.</title>
        <authorList>
            <person name="Page A."/>
            <person name="Roberts M."/>
            <person name="Felix M.-A."/>
            <person name="Weir W."/>
        </authorList>
    </citation>
    <scope>NUCLEOTIDE SEQUENCE [LARGE SCALE GENOMIC DNA]</scope>
    <source>
        <strain evidence="2 3">JUb275</strain>
    </source>
</reference>
<comment type="caution">
    <text evidence="2">The sequence shown here is derived from an EMBL/GenBank/DDBJ whole genome shotgun (WGS) entry which is preliminary data.</text>
</comment>
<protein>
    <recommendedName>
        <fullName evidence="1">Fibrobacter succinogenes major paralogous domain-containing protein</fullName>
    </recommendedName>
</protein>
<evidence type="ECO:0000259" key="1">
    <source>
        <dbReference type="Pfam" id="PF09603"/>
    </source>
</evidence>
<dbReference type="Proteomes" id="UP000267524">
    <property type="component" value="Unassembled WGS sequence"/>
</dbReference>
<gene>
    <name evidence="2" type="ORF">D1632_06140</name>
</gene>